<dbReference type="InterPro" id="IPR000794">
    <property type="entry name" value="Beta-ketoacyl_synthase"/>
</dbReference>
<evidence type="ECO:0000313" key="6">
    <source>
        <dbReference type="EMBL" id="EIE27504.1"/>
    </source>
</evidence>
<name>I0ZA35_COCSC</name>
<dbReference type="PANTHER" id="PTHR11712">
    <property type="entry name" value="POLYKETIDE SYNTHASE-RELATED"/>
    <property type="match status" value="1"/>
</dbReference>
<keyword evidence="3 4" id="KW-0808">Transferase</keyword>
<dbReference type="RefSeq" id="XP_005652048.1">
    <property type="nucleotide sequence ID" value="XM_005651991.1"/>
</dbReference>
<evidence type="ECO:0000256" key="1">
    <source>
        <dbReference type="ARBA" id="ARBA00008467"/>
    </source>
</evidence>
<dbReference type="KEGG" id="csl:COCSUDRAFT_11277"/>
<dbReference type="InterPro" id="IPR016039">
    <property type="entry name" value="Thiolase-like"/>
</dbReference>
<evidence type="ECO:0000259" key="5">
    <source>
        <dbReference type="PROSITE" id="PS52004"/>
    </source>
</evidence>
<dbReference type="GeneID" id="17045519"/>
<comment type="similarity">
    <text evidence="1 4">Belongs to the thiolase-like superfamily. Beta-ketoacyl-ACP synthases family.</text>
</comment>
<dbReference type="NCBIfam" id="NF005589">
    <property type="entry name" value="PRK07314.1"/>
    <property type="match status" value="1"/>
</dbReference>
<keyword evidence="7" id="KW-1185">Reference proteome</keyword>
<dbReference type="SUPFAM" id="SSF53901">
    <property type="entry name" value="Thiolase-like"/>
    <property type="match status" value="2"/>
</dbReference>
<dbReference type="SMART" id="SM00825">
    <property type="entry name" value="PKS_KS"/>
    <property type="match status" value="1"/>
</dbReference>
<organism evidence="6 7">
    <name type="scientific">Coccomyxa subellipsoidea (strain C-169)</name>
    <name type="common">Green microalga</name>
    <dbReference type="NCBI Taxonomy" id="574566"/>
    <lineage>
        <taxon>Eukaryota</taxon>
        <taxon>Viridiplantae</taxon>
        <taxon>Chlorophyta</taxon>
        <taxon>core chlorophytes</taxon>
        <taxon>Trebouxiophyceae</taxon>
        <taxon>Trebouxiophyceae incertae sedis</taxon>
        <taxon>Coccomyxaceae</taxon>
        <taxon>Coccomyxa</taxon>
        <taxon>Coccomyxa subellipsoidea</taxon>
    </lineage>
</organism>
<dbReference type="GO" id="GO:0005739">
    <property type="term" value="C:mitochondrion"/>
    <property type="evidence" value="ECO:0007669"/>
    <property type="project" value="TreeGrafter"/>
</dbReference>
<dbReference type="GO" id="GO:0006633">
    <property type="term" value="P:fatty acid biosynthetic process"/>
    <property type="evidence" value="ECO:0007669"/>
    <property type="project" value="InterPro"/>
</dbReference>
<dbReference type="Pfam" id="PF00109">
    <property type="entry name" value="ketoacyl-synt"/>
    <property type="match status" value="1"/>
</dbReference>
<dbReference type="EC" id="2.3.1.41" evidence="2"/>
<dbReference type="Proteomes" id="UP000007264">
    <property type="component" value="Unassembled WGS sequence"/>
</dbReference>
<dbReference type="AlphaFoldDB" id="I0ZA35"/>
<proteinExistence type="inferred from homology"/>
<evidence type="ECO:0000256" key="2">
    <source>
        <dbReference type="ARBA" id="ARBA00013191"/>
    </source>
</evidence>
<sequence>MKALQQTGRRASEWHALIRRPFTTLIEDAFGVPPRQQIRRVVVTGLGLVTPLGIGFQNVWNRLLQGECGGRGGVVLQGHDKALEKLSSRVAAMVPEEQFREALEAAGLRASNSRFVNFAELAAIEALQDAEWEPVSEAEHQATGVAIGSGLSCTTDLAEAGVHVTQGSVRKISPFLVTRILANSPAGAVSIRHDFQGPNRAAATACAAGADAIGDAFNLIRHGDADVMVAGGTEACVDSVALAAFGRMNALSAKYNDEPCKASRPFDRDRCGFVLGEGAGALVLEELSHAIARGAPHIYAELRGYGSSADANHITQPPADGRGAALAMRRALRDAGTSTADVAYINAHGTGTPLGDVAELRAIQTVFGGAGPDAGSAVRKHKGATGHLLGAAGTFLTWQHAVFAVMSLVDNTAPPTLNLEHPEPGPWEDSLVGQEPQKLPVQPKQVVTNSFGFGGVNASLVFSSPPIVLDAVVDGTP</sequence>
<dbReference type="EMBL" id="AGSI01000001">
    <property type="protein sequence ID" value="EIE27504.1"/>
    <property type="molecule type" value="Genomic_DNA"/>
</dbReference>
<dbReference type="Pfam" id="PF02801">
    <property type="entry name" value="Ketoacyl-synt_C"/>
    <property type="match status" value="1"/>
</dbReference>
<dbReference type="InterPro" id="IPR020841">
    <property type="entry name" value="PKS_Beta-ketoAc_synthase_dom"/>
</dbReference>
<dbReference type="Gene3D" id="3.40.47.10">
    <property type="match status" value="1"/>
</dbReference>
<dbReference type="OrthoDB" id="5334845at2759"/>
<gene>
    <name evidence="6" type="ORF">COCSUDRAFT_11277</name>
</gene>
<evidence type="ECO:0000313" key="7">
    <source>
        <dbReference type="Proteomes" id="UP000007264"/>
    </source>
</evidence>
<dbReference type="GO" id="GO:0004315">
    <property type="term" value="F:3-oxoacyl-[acyl-carrier-protein] synthase activity"/>
    <property type="evidence" value="ECO:0007669"/>
    <property type="project" value="UniProtKB-EC"/>
</dbReference>
<accession>I0ZA35</accession>
<dbReference type="FunFam" id="3.40.47.10:FF:000018">
    <property type="entry name" value="3-oxoacyl-[acyl-carrier-protein] synthase 2"/>
    <property type="match status" value="1"/>
</dbReference>
<dbReference type="CDD" id="cd00834">
    <property type="entry name" value="KAS_I_II"/>
    <property type="match status" value="1"/>
</dbReference>
<evidence type="ECO:0000256" key="3">
    <source>
        <dbReference type="ARBA" id="ARBA00022679"/>
    </source>
</evidence>
<dbReference type="PROSITE" id="PS00606">
    <property type="entry name" value="KS3_1"/>
    <property type="match status" value="1"/>
</dbReference>
<dbReference type="PROSITE" id="PS52004">
    <property type="entry name" value="KS3_2"/>
    <property type="match status" value="1"/>
</dbReference>
<dbReference type="PANTHER" id="PTHR11712:SF297">
    <property type="entry name" value="3-OXOACYL-[ACYL-CARRIER-PROTEIN] SYNTHASE, MITOCHONDRIAL"/>
    <property type="match status" value="1"/>
</dbReference>
<dbReference type="InterPro" id="IPR014031">
    <property type="entry name" value="Ketoacyl_synth_C"/>
</dbReference>
<protein>
    <recommendedName>
        <fullName evidence="2">beta-ketoacyl-[acyl-carrier-protein] synthase I</fullName>
        <ecNumber evidence="2">2.3.1.41</ecNumber>
    </recommendedName>
</protein>
<evidence type="ECO:0000256" key="4">
    <source>
        <dbReference type="RuleBase" id="RU003694"/>
    </source>
</evidence>
<dbReference type="eggNOG" id="KOG1394">
    <property type="taxonomic scope" value="Eukaryota"/>
</dbReference>
<dbReference type="STRING" id="574566.I0ZA35"/>
<dbReference type="InterPro" id="IPR018201">
    <property type="entry name" value="Ketoacyl_synth_AS"/>
</dbReference>
<reference evidence="6 7" key="1">
    <citation type="journal article" date="2012" name="Genome Biol.">
        <title>The genome of the polar eukaryotic microalga coccomyxa subellipsoidea reveals traits of cold adaptation.</title>
        <authorList>
            <person name="Blanc G."/>
            <person name="Agarkova I."/>
            <person name="Grimwood J."/>
            <person name="Kuo A."/>
            <person name="Brueggeman A."/>
            <person name="Dunigan D."/>
            <person name="Gurnon J."/>
            <person name="Ladunga I."/>
            <person name="Lindquist E."/>
            <person name="Lucas S."/>
            <person name="Pangilinan J."/>
            <person name="Proschold T."/>
            <person name="Salamov A."/>
            <person name="Schmutz J."/>
            <person name="Weeks D."/>
            <person name="Yamada T."/>
            <person name="Claverie J.M."/>
            <person name="Grigoriev I."/>
            <person name="Van Etten J."/>
            <person name="Lomsadze A."/>
            <person name="Borodovsky M."/>
        </authorList>
    </citation>
    <scope>NUCLEOTIDE SEQUENCE [LARGE SCALE GENOMIC DNA]</scope>
    <source>
        <strain evidence="6 7">C-169</strain>
    </source>
</reference>
<feature type="domain" description="Ketosynthase family 3 (KS3)" evidence="5">
    <location>
        <begin position="38"/>
        <end position="464"/>
    </location>
</feature>
<comment type="caution">
    <text evidence="6">The sequence shown here is derived from an EMBL/GenBank/DDBJ whole genome shotgun (WGS) entry which is preliminary data.</text>
</comment>
<dbReference type="InterPro" id="IPR014030">
    <property type="entry name" value="Ketoacyl_synth_N"/>
</dbReference>